<accession>A0A1A9WN73</accession>
<dbReference type="AlphaFoldDB" id="A0A1A9WN73"/>
<evidence type="ECO:0000313" key="2">
    <source>
        <dbReference type="EnsemblMetazoa" id="GBRI025813-PA"/>
    </source>
</evidence>
<keyword evidence="1" id="KW-0472">Membrane</keyword>
<sequence>MLRQTSRILHVPPLMIMHGNECLLKYLLLVTLFALDFVPFHRCAFVWFMLKIALLTLKNQYIDIFTPCLTHQQVSTAIRRIYNLRRYSGKTDSRGYSVKPIQGALVLEPSQVLVLKPIEGSTVLTPKQEDIVLVFHHNHDLVLISSGDVTAHIWQAAVNWEASNTGNR</sequence>
<reference evidence="3" key="1">
    <citation type="submission" date="2014-03" db="EMBL/GenBank/DDBJ databases">
        <authorList>
            <person name="Aksoy S."/>
            <person name="Warren W."/>
            <person name="Wilson R.K."/>
        </authorList>
    </citation>
    <scope>NUCLEOTIDE SEQUENCE [LARGE SCALE GENOMIC DNA]</scope>
    <source>
        <strain evidence="3">IAEA</strain>
    </source>
</reference>
<dbReference type="Proteomes" id="UP000091820">
    <property type="component" value="Unassembled WGS sequence"/>
</dbReference>
<keyword evidence="1" id="KW-1133">Transmembrane helix</keyword>
<organism evidence="2 3">
    <name type="scientific">Glossina brevipalpis</name>
    <dbReference type="NCBI Taxonomy" id="37001"/>
    <lineage>
        <taxon>Eukaryota</taxon>
        <taxon>Metazoa</taxon>
        <taxon>Ecdysozoa</taxon>
        <taxon>Arthropoda</taxon>
        <taxon>Hexapoda</taxon>
        <taxon>Insecta</taxon>
        <taxon>Pterygota</taxon>
        <taxon>Neoptera</taxon>
        <taxon>Endopterygota</taxon>
        <taxon>Diptera</taxon>
        <taxon>Brachycera</taxon>
        <taxon>Muscomorpha</taxon>
        <taxon>Hippoboscoidea</taxon>
        <taxon>Glossinidae</taxon>
        <taxon>Glossina</taxon>
    </lineage>
</organism>
<evidence type="ECO:0000256" key="1">
    <source>
        <dbReference type="SAM" id="Phobius"/>
    </source>
</evidence>
<proteinExistence type="predicted"/>
<keyword evidence="3" id="KW-1185">Reference proteome</keyword>
<name>A0A1A9WN73_9MUSC</name>
<dbReference type="EnsemblMetazoa" id="GBRI025813-RA">
    <property type="protein sequence ID" value="GBRI025813-PA"/>
    <property type="gene ID" value="GBRI025813"/>
</dbReference>
<feature type="transmembrane region" description="Helical" evidence="1">
    <location>
        <begin position="26"/>
        <end position="50"/>
    </location>
</feature>
<reference evidence="2" key="2">
    <citation type="submission" date="2020-05" db="UniProtKB">
        <authorList>
            <consortium name="EnsemblMetazoa"/>
        </authorList>
    </citation>
    <scope>IDENTIFICATION</scope>
    <source>
        <strain evidence="2">IAEA</strain>
    </source>
</reference>
<protein>
    <submittedName>
        <fullName evidence="2">Uncharacterized protein</fullName>
    </submittedName>
</protein>
<keyword evidence="1" id="KW-0812">Transmembrane</keyword>
<dbReference type="STRING" id="37001.A0A1A9WN73"/>
<dbReference type="VEuPathDB" id="VectorBase:GBRI025813"/>
<evidence type="ECO:0000313" key="3">
    <source>
        <dbReference type="Proteomes" id="UP000091820"/>
    </source>
</evidence>